<accession>A0A0E9XSV5</accession>
<evidence type="ECO:0000313" key="1">
    <source>
        <dbReference type="EMBL" id="JAI05725.1"/>
    </source>
</evidence>
<dbReference type="AlphaFoldDB" id="A0A0E9XSV5"/>
<protein>
    <submittedName>
        <fullName evidence="1">Uncharacterized protein</fullName>
    </submittedName>
</protein>
<reference evidence="1" key="2">
    <citation type="journal article" date="2015" name="Fish Shellfish Immunol.">
        <title>Early steps in the European eel (Anguilla anguilla)-Vibrio vulnificus interaction in the gills: Role of the RtxA13 toxin.</title>
        <authorList>
            <person name="Callol A."/>
            <person name="Pajuelo D."/>
            <person name="Ebbesson L."/>
            <person name="Teles M."/>
            <person name="MacKenzie S."/>
            <person name="Amaro C."/>
        </authorList>
    </citation>
    <scope>NUCLEOTIDE SEQUENCE</scope>
</reference>
<reference evidence="1" key="1">
    <citation type="submission" date="2014-11" db="EMBL/GenBank/DDBJ databases">
        <authorList>
            <person name="Amaro Gonzalez C."/>
        </authorList>
    </citation>
    <scope>NUCLEOTIDE SEQUENCE</scope>
</reference>
<dbReference type="EMBL" id="GBXM01002853">
    <property type="protein sequence ID" value="JAI05725.1"/>
    <property type="molecule type" value="Transcribed_RNA"/>
</dbReference>
<organism evidence="1">
    <name type="scientific">Anguilla anguilla</name>
    <name type="common">European freshwater eel</name>
    <name type="synonym">Muraena anguilla</name>
    <dbReference type="NCBI Taxonomy" id="7936"/>
    <lineage>
        <taxon>Eukaryota</taxon>
        <taxon>Metazoa</taxon>
        <taxon>Chordata</taxon>
        <taxon>Craniata</taxon>
        <taxon>Vertebrata</taxon>
        <taxon>Euteleostomi</taxon>
        <taxon>Actinopterygii</taxon>
        <taxon>Neopterygii</taxon>
        <taxon>Teleostei</taxon>
        <taxon>Anguilliformes</taxon>
        <taxon>Anguillidae</taxon>
        <taxon>Anguilla</taxon>
    </lineage>
</organism>
<sequence>MSLASELRKCVWTEEKLRESQLHQ</sequence>
<name>A0A0E9XSV5_ANGAN</name>
<proteinExistence type="predicted"/>